<gene>
    <name evidence="3" type="ORF">JRO89_XS07G0059100</name>
</gene>
<sequence length="126" mass="13424">MSMPLGQQPPPVTIAQQSYNHSVHGSVGPLIAVLVVIIILGILAGMVGRLCSGKTIMGYGQYDIESWAETKCSTCIDGRISPPLPRPHLSDTASLPTPVSPETHQETKPEDQQNSTPNPSTTHVQS</sequence>
<organism evidence="3 4">
    <name type="scientific">Xanthoceras sorbifolium</name>
    <dbReference type="NCBI Taxonomy" id="99658"/>
    <lineage>
        <taxon>Eukaryota</taxon>
        <taxon>Viridiplantae</taxon>
        <taxon>Streptophyta</taxon>
        <taxon>Embryophyta</taxon>
        <taxon>Tracheophyta</taxon>
        <taxon>Spermatophyta</taxon>
        <taxon>Magnoliopsida</taxon>
        <taxon>eudicotyledons</taxon>
        <taxon>Gunneridae</taxon>
        <taxon>Pentapetalae</taxon>
        <taxon>rosids</taxon>
        <taxon>malvids</taxon>
        <taxon>Sapindales</taxon>
        <taxon>Sapindaceae</taxon>
        <taxon>Xanthoceroideae</taxon>
        <taxon>Xanthoceras</taxon>
    </lineage>
</organism>
<proteinExistence type="predicted"/>
<keyword evidence="4" id="KW-1185">Reference proteome</keyword>
<evidence type="ECO:0000256" key="1">
    <source>
        <dbReference type="SAM" id="MobiDB-lite"/>
    </source>
</evidence>
<reference evidence="3 4" key="1">
    <citation type="submission" date="2021-02" db="EMBL/GenBank/DDBJ databases">
        <title>Plant Genome Project.</title>
        <authorList>
            <person name="Zhang R.-G."/>
        </authorList>
    </citation>
    <scope>NUCLEOTIDE SEQUENCE [LARGE SCALE GENOMIC DNA]</scope>
    <source>
        <tissue evidence="3">Leaves</tissue>
    </source>
</reference>
<accession>A0ABQ8HSM0</accession>
<evidence type="ECO:0000313" key="3">
    <source>
        <dbReference type="EMBL" id="KAH7567365.1"/>
    </source>
</evidence>
<dbReference type="EMBL" id="JAFEMO010000007">
    <property type="protein sequence ID" value="KAH7567365.1"/>
    <property type="molecule type" value="Genomic_DNA"/>
</dbReference>
<feature type="region of interest" description="Disordered" evidence="1">
    <location>
        <begin position="78"/>
        <end position="126"/>
    </location>
</feature>
<feature type="transmembrane region" description="Helical" evidence="2">
    <location>
        <begin position="27"/>
        <end position="47"/>
    </location>
</feature>
<dbReference type="PANTHER" id="PTHR33429">
    <property type="entry name" value="OS02G0708000 PROTEIN-RELATED"/>
    <property type="match status" value="1"/>
</dbReference>
<dbReference type="PANTHER" id="PTHR33429:SF24">
    <property type="entry name" value="EXPRESSED PROTEIN"/>
    <property type="match status" value="1"/>
</dbReference>
<feature type="compositionally biased region" description="Polar residues" evidence="1">
    <location>
        <begin position="112"/>
        <end position="126"/>
    </location>
</feature>
<evidence type="ECO:0000313" key="4">
    <source>
        <dbReference type="Proteomes" id="UP000827721"/>
    </source>
</evidence>
<name>A0ABQ8HSM0_9ROSI</name>
<keyword evidence="2" id="KW-0472">Membrane</keyword>
<keyword evidence="2" id="KW-0812">Transmembrane</keyword>
<keyword evidence="2" id="KW-1133">Transmembrane helix</keyword>
<feature type="compositionally biased region" description="Polar residues" evidence="1">
    <location>
        <begin position="91"/>
        <end position="102"/>
    </location>
</feature>
<evidence type="ECO:0000256" key="2">
    <source>
        <dbReference type="SAM" id="Phobius"/>
    </source>
</evidence>
<dbReference type="Proteomes" id="UP000827721">
    <property type="component" value="Unassembled WGS sequence"/>
</dbReference>
<comment type="caution">
    <text evidence="3">The sequence shown here is derived from an EMBL/GenBank/DDBJ whole genome shotgun (WGS) entry which is preliminary data.</text>
</comment>
<protein>
    <submittedName>
        <fullName evidence="3">Uncharacterized protein</fullName>
    </submittedName>
</protein>